<dbReference type="PANTHER" id="PTHR10009:SF18">
    <property type="entry name" value="PROTEIN YELLOW-LIKE PROTEIN"/>
    <property type="match status" value="1"/>
</dbReference>
<dbReference type="RefSeq" id="WP_100364785.1">
    <property type="nucleotide sequence ID" value="NZ_PGFF01000001.1"/>
</dbReference>
<reference evidence="3 4" key="1">
    <citation type="submission" date="2017-11" db="EMBL/GenBank/DDBJ databases">
        <title>Genomic Encyclopedia of Archaeal and Bacterial Type Strains, Phase II (KMG-II): From Individual Species to Whole Genera.</title>
        <authorList>
            <person name="Goeker M."/>
        </authorList>
    </citation>
    <scope>NUCLEOTIDE SEQUENCE [LARGE SCALE GENOMIC DNA]</scope>
    <source>
        <strain evidence="3 4">DSM 27393</strain>
    </source>
</reference>
<evidence type="ECO:0000256" key="2">
    <source>
        <dbReference type="ARBA" id="ARBA00022525"/>
    </source>
</evidence>
<sequence>MSNPFLGPNAADRDLSAEDEPLGELDLVHTFDDGPMPTGVSVSSTGRIFVNFPKWGDDVPATVVELVDGAPRPYPDAAWNSPTSDADPNALVSVQSIVVDPRDRLWILDTGSPLFQPTQPGGPKLVCVDLANDMVEKTIVFEPDVALPTTYLNDIRFDLRRGDGGMAFITDSSDQGENGIIVVDLATGEAWRRLRDHPSTKALTPPGFVPLAEGRVFMERPEEGPPQPVRMGADGIAIAADGERLWYCPLASRHWYSVSIDALVDQTVSAEEVAATVRDEGDKGGGSDGLETDDAGRFYATNYEHNAIVRRLPDGELQTLVHDPRLLWPDTMSVAADGHLYVTANQLHRQAKYQNGTDLRVYPYSLFRVPIDAGPVRLV</sequence>
<dbReference type="EMBL" id="PGFF01000001">
    <property type="protein sequence ID" value="PJJ72614.1"/>
    <property type="molecule type" value="Genomic_DNA"/>
</dbReference>
<name>A0A2M9CL43_9MICO</name>
<dbReference type="AlphaFoldDB" id="A0A2M9CL43"/>
<dbReference type="InterPro" id="IPR017996">
    <property type="entry name" value="MRJP/yellow-related"/>
</dbReference>
<dbReference type="InterPro" id="IPR011042">
    <property type="entry name" value="6-blade_b-propeller_TolB-like"/>
</dbReference>
<dbReference type="SUPFAM" id="SSF63829">
    <property type="entry name" value="Calcium-dependent phosphotriesterase"/>
    <property type="match status" value="1"/>
</dbReference>
<comment type="caution">
    <text evidence="3">The sequence shown here is derived from an EMBL/GenBank/DDBJ whole genome shotgun (WGS) entry which is preliminary data.</text>
</comment>
<accession>A0A2M9CL43</accession>
<gene>
    <name evidence="3" type="ORF">CLV46_2187</name>
</gene>
<dbReference type="OrthoDB" id="9797664at2"/>
<keyword evidence="2" id="KW-0964">Secreted</keyword>
<dbReference type="GO" id="GO:0005576">
    <property type="term" value="C:extracellular region"/>
    <property type="evidence" value="ECO:0007669"/>
    <property type="project" value="UniProtKB-SubCell"/>
</dbReference>
<proteinExistence type="predicted"/>
<dbReference type="Pfam" id="PF03022">
    <property type="entry name" value="MRJP"/>
    <property type="match status" value="1"/>
</dbReference>
<evidence type="ECO:0000313" key="3">
    <source>
        <dbReference type="EMBL" id="PJJ72614.1"/>
    </source>
</evidence>
<protein>
    <submittedName>
        <fullName evidence="3">Sugar lactone lactonase YvrE</fullName>
    </submittedName>
</protein>
<organism evidence="3 4">
    <name type="scientific">Diaminobutyricimonas aerilata</name>
    <dbReference type="NCBI Taxonomy" id="1162967"/>
    <lineage>
        <taxon>Bacteria</taxon>
        <taxon>Bacillati</taxon>
        <taxon>Actinomycetota</taxon>
        <taxon>Actinomycetes</taxon>
        <taxon>Micrococcales</taxon>
        <taxon>Microbacteriaceae</taxon>
        <taxon>Diaminobutyricimonas</taxon>
    </lineage>
</organism>
<keyword evidence="4" id="KW-1185">Reference proteome</keyword>
<comment type="subcellular location">
    <subcellularLocation>
        <location evidence="1">Secreted</location>
    </subcellularLocation>
</comment>
<dbReference type="Proteomes" id="UP000228758">
    <property type="component" value="Unassembled WGS sequence"/>
</dbReference>
<dbReference type="Gene3D" id="2.120.10.30">
    <property type="entry name" value="TolB, C-terminal domain"/>
    <property type="match status" value="1"/>
</dbReference>
<evidence type="ECO:0000313" key="4">
    <source>
        <dbReference type="Proteomes" id="UP000228758"/>
    </source>
</evidence>
<dbReference type="PANTHER" id="PTHR10009">
    <property type="entry name" value="PROTEIN YELLOW-RELATED"/>
    <property type="match status" value="1"/>
</dbReference>
<evidence type="ECO:0000256" key="1">
    <source>
        <dbReference type="ARBA" id="ARBA00004613"/>
    </source>
</evidence>